<evidence type="ECO:0000256" key="1">
    <source>
        <dbReference type="ARBA" id="ARBA00023157"/>
    </source>
</evidence>
<keyword evidence="2" id="KW-0732">Signal</keyword>
<sequence>MKHLLFLGILFAAFHVSSSATPGTLNYFSLNYSYHFCRLTHDEGKGPSFLYALYYDPISDLCNPFIYKGEGGNENRFQTERDCIRNCSANADATYPTEACLLKKNPGDCSGRLLSFYYDPIHDKCKGFYYTGCHGNGNRFSDYFRCNSTCAGIHGEHKSLCYVLLYIYRKHKEPQTESPLNEKGIEMA</sequence>
<dbReference type="InterPro" id="IPR020901">
    <property type="entry name" value="Prtase_inh_Kunz-CS"/>
</dbReference>
<feature type="domain" description="BPTI/Kunitz inhibitor" evidence="3">
    <location>
        <begin position="100"/>
        <end position="150"/>
    </location>
</feature>
<name>A0A7N6BVJ4_ANATE</name>
<dbReference type="PROSITE" id="PS50279">
    <property type="entry name" value="BPTI_KUNITZ_2"/>
    <property type="match status" value="2"/>
</dbReference>
<dbReference type="PANTHER" id="PTHR10083">
    <property type="entry name" value="KUNITZ-TYPE PROTEASE INHIBITOR-RELATED"/>
    <property type="match status" value="1"/>
</dbReference>
<dbReference type="CDD" id="cd22593">
    <property type="entry name" value="Kunitz_conkunitzin"/>
    <property type="match status" value="1"/>
</dbReference>
<dbReference type="CDD" id="cd00109">
    <property type="entry name" value="Kunitz-type"/>
    <property type="match status" value="1"/>
</dbReference>
<dbReference type="InterPro" id="IPR036880">
    <property type="entry name" value="Kunitz_BPTI_sf"/>
</dbReference>
<dbReference type="PANTHER" id="PTHR10083:SF373">
    <property type="entry name" value="SERINE PEPTIDASE INHIBITOR, KUNITZ TYPE, 2"/>
    <property type="match status" value="1"/>
</dbReference>
<proteinExistence type="predicted"/>
<dbReference type="GO" id="GO:0005615">
    <property type="term" value="C:extracellular space"/>
    <property type="evidence" value="ECO:0007669"/>
    <property type="project" value="TreeGrafter"/>
</dbReference>
<dbReference type="SMART" id="SM00131">
    <property type="entry name" value="KU"/>
    <property type="match status" value="2"/>
</dbReference>
<evidence type="ECO:0000259" key="3">
    <source>
        <dbReference type="PROSITE" id="PS50279"/>
    </source>
</evidence>
<reference evidence="4" key="1">
    <citation type="submission" date="2021-04" db="EMBL/GenBank/DDBJ databases">
        <authorList>
            <consortium name="Wellcome Sanger Institute Data Sharing"/>
        </authorList>
    </citation>
    <scope>NUCLEOTIDE SEQUENCE [LARGE SCALE GENOMIC DNA]</scope>
</reference>
<reference evidence="4" key="2">
    <citation type="submission" date="2025-08" db="UniProtKB">
        <authorList>
            <consortium name="Ensembl"/>
        </authorList>
    </citation>
    <scope>IDENTIFICATION</scope>
</reference>
<dbReference type="Gene3D" id="4.10.410.10">
    <property type="entry name" value="Pancreatic trypsin inhibitor Kunitz domain"/>
    <property type="match status" value="2"/>
</dbReference>
<keyword evidence="1" id="KW-1015">Disulfide bond</keyword>
<feature type="chain" id="PRO_5030859314" description="BPTI/Kunitz inhibitor domain-containing protein" evidence="2">
    <location>
        <begin position="20"/>
        <end position="188"/>
    </location>
</feature>
<organism evidence="4 5">
    <name type="scientific">Anabas testudineus</name>
    <name type="common">Climbing perch</name>
    <name type="synonym">Anthias testudineus</name>
    <dbReference type="NCBI Taxonomy" id="64144"/>
    <lineage>
        <taxon>Eukaryota</taxon>
        <taxon>Metazoa</taxon>
        <taxon>Chordata</taxon>
        <taxon>Craniata</taxon>
        <taxon>Vertebrata</taxon>
        <taxon>Euteleostomi</taxon>
        <taxon>Actinopterygii</taxon>
        <taxon>Neopterygii</taxon>
        <taxon>Teleostei</taxon>
        <taxon>Neoteleostei</taxon>
        <taxon>Acanthomorphata</taxon>
        <taxon>Anabantaria</taxon>
        <taxon>Anabantiformes</taxon>
        <taxon>Anabantoidei</taxon>
        <taxon>Anabantidae</taxon>
        <taxon>Anabas</taxon>
    </lineage>
</organism>
<dbReference type="AlphaFoldDB" id="A0A7N6BVJ4"/>
<feature type="signal peptide" evidence="2">
    <location>
        <begin position="1"/>
        <end position="19"/>
    </location>
</feature>
<evidence type="ECO:0000256" key="2">
    <source>
        <dbReference type="SAM" id="SignalP"/>
    </source>
</evidence>
<dbReference type="OrthoDB" id="4473401at2759"/>
<dbReference type="GO" id="GO:0004867">
    <property type="term" value="F:serine-type endopeptidase inhibitor activity"/>
    <property type="evidence" value="ECO:0007669"/>
    <property type="project" value="InterPro"/>
</dbReference>
<reference evidence="4" key="3">
    <citation type="submission" date="2025-09" db="UniProtKB">
        <authorList>
            <consortium name="Ensembl"/>
        </authorList>
    </citation>
    <scope>IDENTIFICATION</scope>
</reference>
<dbReference type="InterPro" id="IPR050098">
    <property type="entry name" value="TFPI/VKTCI-like"/>
</dbReference>
<dbReference type="Proteomes" id="UP000265040">
    <property type="component" value="Chromosome 6"/>
</dbReference>
<evidence type="ECO:0000313" key="5">
    <source>
        <dbReference type="Proteomes" id="UP000265040"/>
    </source>
</evidence>
<dbReference type="Pfam" id="PF00014">
    <property type="entry name" value="Kunitz_BPTI"/>
    <property type="match status" value="2"/>
</dbReference>
<dbReference type="InParanoid" id="A0A7N6BVJ4"/>
<keyword evidence="5" id="KW-1185">Reference proteome</keyword>
<protein>
    <recommendedName>
        <fullName evidence="3">BPTI/Kunitz inhibitor domain-containing protein</fullName>
    </recommendedName>
</protein>
<dbReference type="Ensembl" id="ENSATET00000043201.1">
    <property type="protein sequence ID" value="ENSATEP00000067488.1"/>
    <property type="gene ID" value="ENSATEG00000007997.2"/>
</dbReference>
<dbReference type="GeneTree" id="ENSGT01030000234953"/>
<dbReference type="InterPro" id="IPR002223">
    <property type="entry name" value="Kunitz_BPTI"/>
</dbReference>
<accession>A0A7N6BVJ4</accession>
<feature type="domain" description="BPTI/Kunitz inhibitor" evidence="3">
    <location>
        <begin position="37"/>
        <end position="87"/>
    </location>
</feature>
<dbReference type="SUPFAM" id="SSF57362">
    <property type="entry name" value="BPTI-like"/>
    <property type="match status" value="2"/>
</dbReference>
<dbReference type="PRINTS" id="PR00759">
    <property type="entry name" value="BASICPTASE"/>
</dbReference>
<dbReference type="PROSITE" id="PS00280">
    <property type="entry name" value="BPTI_KUNITZ_1"/>
    <property type="match status" value="1"/>
</dbReference>
<evidence type="ECO:0000313" key="4">
    <source>
        <dbReference type="Ensembl" id="ENSATEP00000067488.1"/>
    </source>
</evidence>